<sequence>MEKFASIVLSILVPEQGRCAPSVFISTCFVFGRLKATESLAMVSILPLHFHSWHCAGYCLCGTAFKT</sequence>
<reference evidence="1 2" key="1">
    <citation type="journal article" date="2013" name="Nat. Genet.">
        <title>The high-quality draft genome of peach (Prunus persica) identifies unique patterns of genetic diversity, domestication and genome evolution.</title>
        <authorList>
            <consortium name="International Peach Genome Initiative"/>
            <person name="Verde I."/>
            <person name="Abbott A.G."/>
            <person name="Scalabrin S."/>
            <person name="Jung S."/>
            <person name="Shu S."/>
            <person name="Marroni F."/>
            <person name="Zhebentyayeva T."/>
            <person name="Dettori M.T."/>
            <person name="Grimwood J."/>
            <person name="Cattonaro F."/>
            <person name="Zuccolo A."/>
            <person name="Rossini L."/>
            <person name="Jenkins J."/>
            <person name="Vendramin E."/>
            <person name="Meisel L.A."/>
            <person name="Decroocq V."/>
            <person name="Sosinski B."/>
            <person name="Prochnik S."/>
            <person name="Mitros T."/>
            <person name="Policriti A."/>
            <person name="Cipriani G."/>
            <person name="Dondini L."/>
            <person name="Ficklin S."/>
            <person name="Goodstein D.M."/>
            <person name="Xuan P."/>
            <person name="Del Fabbro C."/>
            <person name="Aramini V."/>
            <person name="Copetti D."/>
            <person name="Gonzalez S."/>
            <person name="Horner D.S."/>
            <person name="Falchi R."/>
            <person name="Lucas S."/>
            <person name="Mica E."/>
            <person name="Maldonado J."/>
            <person name="Lazzari B."/>
            <person name="Bielenberg D."/>
            <person name="Pirona R."/>
            <person name="Miculan M."/>
            <person name="Barakat A."/>
            <person name="Testolin R."/>
            <person name="Stella A."/>
            <person name="Tartarini S."/>
            <person name="Tonutti P."/>
            <person name="Arus P."/>
            <person name="Orellana A."/>
            <person name="Wells C."/>
            <person name="Main D."/>
            <person name="Vizzotto G."/>
            <person name="Silva H."/>
            <person name="Salamini F."/>
            <person name="Schmutz J."/>
            <person name="Morgante M."/>
            <person name="Rokhsar D.S."/>
        </authorList>
    </citation>
    <scope>NUCLEOTIDE SEQUENCE [LARGE SCALE GENOMIC DNA]</scope>
    <source>
        <strain evidence="2">cv. Nemared</strain>
    </source>
</reference>
<dbReference type="Proteomes" id="UP000006882">
    <property type="component" value="Chromosome G8"/>
</dbReference>
<keyword evidence="2" id="KW-1185">Reference proteome</keyword>
<accession>A0A251N062</accession>
<name>A0A251N062_PRUPE</name>
<evidence type="ECO:0000313" key="1">
    <source>
        <dbReference type="EMBL" id="ONH92725.1"/>
    </source>
</evidence>
<gene>
    <name evidence="1" type="ORF">PRUPE_8G191800</name>
</gene>
<organism evidence="1 2">
    <name type="scientific">Prunus persica</name>
    <name type="common">Peach</name>
    <name type="synonym">Amygdalus persica</name>
    <dbReference type="NCBI Taxonomy" id="3760"/>
    <lineage>
        <taxon>Eukaryota</taxon>
        <taxon>Viridiplantae</taxon>
        <taxon>Streptophyta</taxon>
        <taxon>Embryophyta</taxon>
        <taxon>Tracheophyta</taxon>
        <taxon>Spermatophyta</taxon>
        <taxon>Magnoliopsida</taxon>
        <taxon>eudicotyledons</taxon>
        <taxon>Gunneridae</taxon>
        <taxon>Pentapetalae</taxon>
        <taxon>rosids</taxon>
        <taxon>fabids</taxon>
        <taxon>Rosales</taxon>
        <taxon>Rosaceae</taxon>
        <taxon>Amygdaloideae</taxon>
        <taxon>Amygdaleae</taxon>
        <taxon>Prunus</taxon>
    </lineage>
</organism>
<evidence type="ECO:0000313" key="2">
    <source>
        <dbReference type="Proteomes" id="UP000006882"/>
    </source>
</evidence>
<dbReference type="Gramene" id="ONH92725">
    <property type="protein sequence ID" value="ONH92725"/>
    <property type="gene ID" value="PRUPE_8G191800"/>
</dbReference>
<proteinExistence type="predicted"/>
<dbReference type="EMBL" id="CM007658">
    <property type="protein sequence ID" value="ONH92725.1"/>
    <property type="molecule type" value="Genomic_DNA"/>
</dbReference>
<dbReference type="AlphaFoldDB" id="A0A251N062"/>
<protein>
    <submittedName>
        <fullName evidence="1">Uncharacterized protein</fullName>
    </submittedName>
</protein>